<comment type="caution">
    <text evidence="1">The sequence shown here is derived from an EMBL/GenBank/DDBJ whole genome shotgun (WGS) entry which is preliminary data.</text>
</comment>
<reference evidence="1 2" key="1">
    <citation type="submission" date="2024-04" db="EMBL/GenBank/DDBJ databases">
        <title>Tritrichomonas musculus Genome.</title>
        <authorList>
            <person name="Alves-Ferreira E."/>
            <person name="Grigg M."/>
            <person name="Lorenzi H."/>
            <person name="Galac M."/>
        </authorList>
    </citation>
    <scope>NUCLEOTIDE SEQUENCE [LARGE SCALE GENOMIC DNA]</scope>
    <source>
        <strain evidence="1 2">EAF2021</strain>
    </source>
</reference>
<dbReference type="EMBL" id="JAPFFF010000063">
    <property type="protein sequence ID" value="KAK8836766.1"/>
    <property type="molecule type" value="Genomic_DNA"/>
</dbReference>
<proteinExistence type="predicted"/>
<evidence type="ECO:0000313" key="2">
    <source>
        <dbReference type="Proteomes" id="UP001470230"/>
    </source>
</evidence>
<evidence type="ECO:0000313" key="1">
    <source>
        <dbReference type="EMBL" id="KAK8836766.1"/>
    </source>
</evidence>
<accession>A0ABR2GSY4</accession>
<sequence length="138" mass="15902">MTPINDVINTIAVLSKYDSNFISPFLSPLFSIRNKNEPNFEELQITVQVIESQILLHKESLLYLANINFLKTFVINLDIDLLGQLFEKIYTFSQLVYDIYTLPKSEPLRPDVIVKLIQMCGKFPNNAQFLSIFLVISN</sequence>
<gene>
    <name evidence="1" type="ORF">M9Y10_037288</name>
</gene>
<organism evidence="1 2">
    <name type="scientific">Tritrichomonas musculus</name>
    <dbReference type="NCBI Taxonomy" id="1915356"/>
    <lineage>
        <taxon>Eukaryota</taxon>
        <taxon>Metamonada</taxon>
        <taxon>Parabasalia</taxon>
        <taxon>Tritrichomonadida</taxon>
        <taxon>Tritrichomonadidae</taxon>
        <taxon>Tritrichomonas</taxon>
    </lineage>
</organism>
<protein>
    <submittedName>
        <fullName evidence="1">Uncharacterized protein</fullName>
    </submittedName>
</protein>
<dbReference type="Proteomes" id="UP001470230">
    <property type="component" value="Unassembled WGS sequence"/>
</dbReference>
<keyword evidence="2" id="KW-1185">Reference proteome</keyword>
<name>A0ABR2GSY4_9EUKA</name>